<feature type="transmembrane region" description="Helical" evidence="1">
    <location>
        <begin position="291"/>
        <end position="314"/>
    </location>
</feature>
<feature type="transmembrane region" description="Helical" evidence="1">
    <location>
        <begin position="178"/>
        <end position="200"/>
    </location>
</feature>
<organism evidence="2 3">
    <name type="scientific">Pseudohalocynthiibacter aestuariivivens</name>
    <dbReference type="NCBI Taxonomy" id="1591409"/>
    <lineage>
        <taxon>Bacteria</taxon>
        <taxon>Pseudomonadati</taxon>
        <taxon>Pseudomonadota</taxon>
        <taxon>Alphaproteobacteria</taxon>
        <taxon>Rhodobacterales</taxon>
        <taxon>Paracoccaceae</taxon>
        <taxon>Pseudohalocynthiibacter</taxon>
    </lineage>
</organism>
<protein>
    <submittedName>
        <fullName evidence="2">AbrB family transcriptional regulator</fullName>
    </submittedName>
</protein>
<feature type="transmembrane region" description="Helical" evidence="1">
    <location>
        <begin position="85"/>
        <end position="107"/>
    </location>
</feature>
<dbReference type="EMBL" id="JBHMEA010000007">
    <property type="protein sequence ID" value="MFB9230759.1"/>
    <property type="molecule type" value="Genomic_DNA"/>
</dbReference>
<name>A0ABV5JBF1_9RHOB</name>
<evidence type="ECO:0000313" key="3">
    <source>
        <dbReference type="Proteomes" id="UP001589683"/>
    </source>
</evidence>
<feature type="transmembrane region" description="Helical" evidence="1">
    <location>
        <begin position="61"/>
        <end position="79"/>
    </location>
</feature>
<dbReference type="NCBIfam" id="TIGR03082">
    <property type="entry name" value="Gneg_AbrB_dup"/>
    <property type="match status" value="2"/>
</dbReference>
<keyword evidence="3" id="KW-1185">Reference proteome</keyword>
<dbReference type="PANTHER" id="PTHR38457:SF1">
    <property type="entry name" value="REGULATOR ABRB-RELATED"/>
    <property type="match status" value="1"/>
</dbReference>
<feature type="transmembrane region" description="Helical" evidence="1">
    <location>
        <begin position="7"/>
        <end position="28"/>
    </location>
</feature>
<feature type="transmembrane region" description="Helical" evidence="1">
    <location>
        <begin position="261"/>
        <end position="284"/>
    </location>
</feature>
<dbReference type="RefSeq" id="WP_213887358.1">
    <property type="nucleotide sequence ID" value="NZ_JAGFNU010000001.1"/>
</dbReference>
<dbReference type="InterPro" id="IPR007820">
    <property type="entry name" value="AbrB_fam"/>
</dbReference>
<dbReference type="PANTHER" id="PTHR38457">
    <property type="entry name" value="REGULATOR ABRB-RELATED"/>
    <property type="match status" value="1"/>
</dbReference>
<sequence>MSVEFRIWLSAILTLVLGAGGAGLFNILGFPAAFLTGPALVVTFASLLGLPAVVPNLLRNTSFLVLGLGIGAGVTPEVLETAARWPVSFVALLITSVATIYFCALVLRRSFGFDRASAMLAAIPGLLSYVLSLGTEKNVDLVRVSVVQSLRVLLLTLLVPLAMGLFEIKTQMLPRAATLMTPELLLLVGVTSVVAGFVLIRLRAPAAFFLAGMAVSTIGHLSGLTPGQLPRWMTLVAFVVVGSLIGSRFRGQTLATLGASFLAGVGSTAVAMLIAVAGAAFASWMIGLPMALLVIAFAPGALEVMIAMSVQMGVDSTFVAAHHVARLLILIAVVPLMMARKPTSGQDL</sequence>
<proteinExistence type="predicted"/>
<comment type="caution">
    <text evidence="2">The sequence shown here is derived from an EMBL/GenBank/DDBJ whole genome shotgun (WGS) entry which is preliminary data.</text>
</comment>
<feature type="transmembrane region" description="Helical" evidence="1">
    <location>
        <begin position="232"/>
        <end position="249"/>
    </location>
</feature>
<dbReference type="InterPro" id="IPR017516">
    <property type="entry name" value="AbrB_dup"/>
</dbReference>
<feature type="transmembrane region" description="Helical" evidence="1">
    <location>
        <begin position="34"/>
        <end position="54"/>
    </location>
</feature>
<dbReference type="Proteomes" id="UP001589683">
    <property type="component" value="Unassembled WGS sequence"/>
</dbReference>
<keyword evidence="1" id="KW-0812">Transmembrane</keyword>
<evidence type="ECO:0000256" key="1">
    <source>
        <dbReference type="SAM" id="Phobius"/>
    </source>
</evidence>
<keyword evidence="1" id="KW-1133">Transmembrane helix</keyword>
<gene>
    <name evidence="2" type="ORF">ACFFUT_03025</name>
</gene>
<dbReference type="Pfam" id="PF05145">
    <property type="entry name" value="AbrB"/>
    <property type="match status" value="1"/>
</dbReference>
<evidence type="ECO:0000313" key="2">
    <source>
        <dbReference type="EMBL" id="MFB9230759.1"/>
    </source>
</evidence>
<feature type="transmembrane region" description="Helical" evidence="1">
    <location>
        <begin position="146"/>
        <end position="166"/>
    </location>
</feature>
<feature type="transmembrane region" description="Helical" evidence="1">
    <location>
        <begin position="206"/>
        <end position="225"/>
    </location>
</feature>
<feature type="transmembrane region" description="Helical" evidence="1">
    <location>
        <begin position="320"/>
        <end position="339"/>
    </location>
</feature>
<reference evidence="2 3" key="1">
    <citation type="submission" date="2024-09" db="EMBL/GenBank/DDBJ databases">
        <authorList>
            <person name="Sun Q."/>
            <person name="Mori K."/>
        </authorList>
    </citation>
    <scope>NUCLEOTIDE SEQUENCE [LARGE SCALE GENOMIC DNA]</scope>
    <source>
        <strain evidence="2 3">CECT 8726</strain>
    </source>
</reference>
<keyword evidence="1" id="KW-0472">Membrane</keyword>
<accession>A0ABV5JBF1</accession>
<dbReference type="PIRSF" id="PIRSF038991">
    <property type="entry name" value="Protein_AbrB"/>
    <property type="match status" value="1"/>
</dbReference>